<feature type="region of interest" description="Disordered" evidence="1">
    <location>
        <begin position="1"/>
        <end position="25"/>
    </location>
</feature>
<dbReference type="Proteomes" id="UP001341840">
    <property type="component" value="Unassembled WGS sequence"/>
</dbReference>
<feature type="non-terminal residue" evidence="2">
    <location>
        <position position="1"/>
    </location>
</feature>
<gene>
    <name evidence="2" type="ORF">PIB30_080990</name>
</gene>
<evidence type="ECO:0000256" key="1">
    <source>
        <dbReference type="SAM" id="MobiDB-lite"/>
    </source>
</evidence>
<evidence type="ECO:0000313" key="2">
    <source>
        <dbReference type="EMBL" id="MED6151279.1"/>
    </source>
</evidence>
<organism evidence="2 3">
    <name type="scientific">Stylosanthes scabra</name>
    <dbReference type="NCBI Taxonomy" id="79078"/>
    <lineage>
        <taxon>Eukaryota</taxon>
        <taxon>Viridiplantae</taxon>
        <taxon>Streptophyta</taxon>
        <taxon>Embryophyta</taxon>
        <taxon>Tracheophyta</taxon>
        <taxon>Spermatophyta</taxon>
        <taxon>Magnoliopsida</taxon>
        <taxon>eudicotyledons</taxon>
        <taxon>Gunneridae</taxon>
        <taxon>Pentapetalae</taxon>
        <taxon>rosids</taxon>
        <taxon>fabids</taxon>
        <taxon>Fabales</taxon>
        <taxon>Fabaceae</taxon>
        <taxon>Papilionoideae</taxon>
        <taxon>50 kb inversion clade</taxon>
        <taxon>dalbergioids sensu lato</taxon>
        <taxon>Dalbergieae</taxon>
        <taxon>Pterocarpus clade</taxon>
        <taxon>Stylosanthes</taxon>
    </lineage>
</organism>
<dbReference type="EMBL" id="JASCZI010091817">
    <property type="protein sequence ID" value="MED6151279.1"/>
    <property type="molecule type" value="Genomic_DNA"/>
</dbReference>
<reference evidence="2 3" key="1">
    <citation type="journal article" date="2023" name="Plants (Basel)">
        <title>Bridging the Gap: Combining Genomics and Transcriptomics Approaches to Understand Stylosanthes scabra, an Orphan Legume from the Brazilian Caatinga.</title>
        <authorList>
            <person name="Ferreira-Neto J.R.C."/>
            <person name="da Silva M.D."/>
            <person name="Binneck E."/>
            <person name="de Melo N.F."/>
            <person name="da Silva R.H."/>
            <person name="de Melo A.L.T.M."/>
            <person name="Pandolfi V."/>
            <person name="Bustamante F.O."/>
            <person name="Brasileiro-Vidal A.C."/>
            <person name="Benko-Iseppon A.M."/>
        </authorList>
    </citation>
    <scope>NUCLEOTIDE SEQUENCE [LARGE SCALE GENOMIC DNA]</scope>
    <source>
        <tissue evidence="2">Leaves</tissue>
    </source>
</reference>
<keyword evidence="3" id="KW-1185">Reference proteome</keyword>
<sequence length="64" mass="7284">GENKKKSLALKASSSHDEESDDEEKDQDFAILMKKFTKFAKRKNLIPNNKTNLLSAMNVEKLDT</sequence>
<protein>
    <recommendedName>
        <fullName evidence="4">UBN2 domain-containing protein</fullName>
    </recommendedName>
</protein>
<accession>A0ABU6TS76</accession>
<evidence type="ECO:0000313" key="3">
    <source>
        <dbReference type="Proteomes" id="UP001341840"/>
    </source>
</evidence>
<name>A0ABU6TS76_9FABA</name>
<comment type="caution">
    <text evidence="2">The sequence shown here is derived from an EMBL/GenBank/DDBJ whole genome shotgun (WGS) entry which is preliminary data.</text>
</comment>
<proteinExistence type="predicted"/>
<evidence type="ECO:0008006" key="4">
    <source>
        <dbReference type="Google" id="ProtNLM"/>
    </source>
</evidence>